<dbReference type="EMBL" id="SJPI01000001">
    <property type="protein sequence ID" value="TWT52503.1"/>
    <property type="molecule type" value="Genomic_DNA"/>
</dbReference>
<name>A0A5C5WR37_9BACT</name>
<accession>A0A5C5WR37</accession>
<sequence length="79" mass="8517">MTPYPCGASRIRGNLTNKPSGWPPIKVSGQLVTAGLHRITVIPNTVHSPAKTPLRATVVHNQKIPPNPTNLPLVQTTTY</sequence>
<gene>
    <name evidence="1" type="ORF">Pla22_01270</name>
</gene>
<dbReference type="Proteomes" id="UP000316598">
    <property type="component" value="Unassembled WGS sequence"/>
</dbReference>
<reference evidence="1 2" key="1">
    <citation type="submission" date="2019-02" db="EMBL/GenBank/DDBJ databases">
        <title>Deep-cultivation of Planctomycetes and their phenomic and genomic characterization uncovers novel biology.</title>
        <authorList>
            <person name="Wiegand S."/>
            <person name="Jogler M."/>
            <person name="Boedeker C."/>
            <person name="Pinto D."/>
            <person name="Vollmers J."/>
            <person name="Rivas-Marin E."/>
            <person name="Kohn T."/>
            <person name="Peeters S.H."/>
            <person name="Heuer A."/>
            <person name="Rast P."/>
            <person name="Oberbeckmann S."/>
            <person name="Bunk B."/>
            <person name="Jeske O."/>
            <person name="Meyerdierks A."/>
            <person name="Storesund J.E."/>
            <person name="Kallscheuer N."/>
            <person name="Luecker S."/>
            <person name="Lage O.M."/>
            <person name="Pohl T."/>
            <person name="Merkel B.J."/>
            <person name="Hornburger P."/>
            <person name="Mueller R.-W."/>
            <person name="Bruemmer F."/>
            <person name="Labrenz M."/>
            <person name="Spormann A.M."/>
            <person name="Op Den Camp H."/>
            <person name="Overmann J."/>
            <person name="Amann R."/>
            <person name="Jetten M.S.M."/>
            <person name="Mascher T."/>
            <person name="Medema M.H."/>
            <person name="Devos D.P."/>
            <person name="Kaster A.-K."/>
            <person name="Ovreas L."/>
            <person name="Rohde M."/>
            <person name="Galperin M.Y."/>
            <person name="Jogler C."/>
        </authorList>
    </citation>
    <scope>NUCLEOTIDE SEQUENCE [LARGE SCALE GENOMIC DNA]</scope>
    <source>
        <strain evidence="1 2">Pla22</strain>
    </source>
</reference>
<organism evidence="1 2">
    <name type="scientific">Rubripirellula amarantea</name>
    <dbReference type="NCBI Taxonomy" id="2527999"/>
    <lineage>
        <taxon>Bacteria</taxon>
        <taxon>Pseudomonadati</taxon>
        <taxon>Planctomycetota</taxon>
        <taxon>Planctomycetia</taxon>
        <taxon>Pirellulales</taxon>
        <taxon>Pirellulaceae</taxon>
        <taxon>Rubripirellula</taxon>
    </lineage>
</organism>
<protein>
    <submittedName>
        <fullName evidence="1">Uncharacterized protein</fullName>
    </submittedName>
</protein>
<dbReference type="AlphaFoldDB" id="A0A5C5WR37"/>
<proteinExistence type="predicted"/>
<evidence type="ECO:0000313" key="1">
    <source>
        <dbReference type="EMBL" id="TWT52503.1"/>
    </source>
</evidence>
<keyword evidence="2" id="KW-1185">Reference proteome</keyword>
<comment type="caution">
    <text evidence="1">The sequence shown here is derived from an EMBL/GenBank/DDBJ whole genome shotgun (WGS) entry which is preliminary data.</text>
</comment>
<evidence type="ECO:0000313" key="2">
    <source>
        <dbReference type="Proteomes" id="UP000316598"/>
    </source>
</evidence>